<dbReference type="PROSITE" id="PS51257">
    <property type="entry name" value="PROKAR_LIPOPROTEIN"/>
    <property type="match status" value="1"/>
</dbReference>
<keyword evidence="1" id="KW-0732">Signal</keyword>
<evidence type="ECO:0000259" key="3">
    <source>
        <dbReference type="Pfam" id="PF16391"/>
    </source>
</evidence>
<dbReference type="Pfam" id="PF16391">
    <property type="entry name" value="DUF5000"/>
    <property type="match status" value="1"/>
</dbReference>
<dbReference type="InterPro" id="IPR033431">
    <property type="entry name" value="DUF5126"/>
</dbReference>
<name>A0A494VWF0_9SPHI</name>
<dbReference type="EMBL" id="CP032869">
    <property type="protein sequence ID" value="AYL95628.1"/>
    <property type="molecule type" value="Genomic_DNA"/>
</dbReference>
<dbReference type="InterPro" id="IPR032527">
    <property type="entry name" value="DUF4959"/>
</dbReference>
<evidence type="ECO:0000313" key="5">
    <source>
        <dbReference type="EMBL" id="AYL95628.1"/>
    </source>
</evidence>
<dbReference type="Pfam" id="PF17166">
    <property type="entry name" value="DUF5126"/>
    <property type="match status" value="1"/>
</dbReference>
<evidence type="ECO:0000259" key="2">
    <source>
        <dbReference type="Pfam" id="PF16323"/>
    </source>
</evidence>
<gene>
    <name evidence="5" type="ORF">HYN43_010140</name>
</gene>
<dbReference type="RefSeq" id="WP_119411586.1">
    <property type="nucleotide sequence ID" value="NZ_CP032869.1"/>
</dbReference>
<reference evidence="5 6" key="1">
    <citation type="submission" date="2018-10" db="EMBL/GenBank/DDBJ databases">
        <title>Genome sequencing of Mucilaginibacter sp. HYN0043.</title>
        <authorList>
            <person name="Kim M."/>
            <person name="Yi H."/>
        </authorList>
    </citation>
    <scope>NUCLEOTIDE SEQUENCE [LARGE SCALE GENOMIC DNA]</scope>
    <source>
        <strain evidence="5 6">HYN0043</strain>
    </source>
</reference>
<evidence type="ECO:0000259" key="4">
    <source>
        <dbReference type="Pfam" id="PF17166"/>
    </source>
</evidence>
<dbReference type="AlphaFoldDB" id="A0A494VWF0"/>
<dbReference type="Pfam" id="PF16323">
    <property type="entry name" value="DUF4959"/>
    <property type="match status" value="1"/>
</dbReference>
<feature type="signal peptide" evidence="1">
    <location>
        <begin position="1"/>
        <end position="18"/>
    </location>
</feature>
<dbReference type="Gene3D" id="2.60.120.260">
    <property type="entry name" value="Galactose-binding domain-like"/>
    <property type="match status" value="1"/>
</dbReference>
<evidence type="ECO:0000256" key="1">
    <source>
        <dbReference type="SAM" id="SignalP"/>
    </source>
</evidence>
<feature type="chain" id="PRO_5019816616" evidence="1">
    <location>
        <begin position="19"/>
        <end position="414"/>
    </location>
</feature>
<accession>A0A494VWF0</accession>
<evidence type="ECO:0000313" key="6">
    <source>
        <dbReference type="Proteomes" id="UP000270046"/>
    </source>
</evidence>
<keyword evidence="6" id="KW-1185">Reference proteome</keyword>
<dbReference type="OrthoDB" id="1312186at2"/>
<sequence length="414" mass="45524">MKEIKNHLLLLLSLAVMSAVSCKRNDGYNEPLSTDKTKPGVVTNVSVTDYNGGSNISYKLPNSNNVLYVLAKYQIRDGVSRETKASYFLDTLNVDGFAKAQEYKVQLYTVSRSNVMSDPVTVSVHPKTPVYTLVSNTAAIESDFGGVHITALNKLKKGVGIIVTKYDSLTKKMLILDQHYTNTDTIDYSIRGMSTAKRNFGVYVTDKYGNISDTLKQAVSPLFEEILDKGLFSPYKLTSDTEIGYGWELPNLWDGHTDGSSAGWHTQPGNKPPFVCSFNVGKTYKLSRFVLWERPDDDGGGNKYAFGHGNPRYFTMWGSNVASPKDAKLPVSSPVGTKVGDWINLGNFTYPNPPSGLSPDNHNAADNAFVLAGVNFNFSLNTPPVHFIRIGVAQSWENGDIAHIMEVSLYGSPE</sequence>
<feature type="domain" description="DUF5126" evidence="4">
    <location>
        <begin position="128"/>
        <end position="229"/>
    </location>
</feature>
<feature type="domain" description="DUF4959" evidence="2">
    <location>
        <begin position="21"/>
        <end position="126"/>
    </location>
</feature>
<dbReference type="InterPro" id="IPR032164">
    <property type="entry name" value="DUF5000"/>
</dbReference>
<feature type="domain" description="DUF5000" evidence="3">
    <location>
        <begin position="253"/>
        <end position="411"/>
    </location>
</feature>
<organism evidence="5 6">
    <name type="scientific">Mucilaginibacter celer</name>
    <dbReference type="NCBI Taxonomy" id="2305508"/>
    <lineage>
        <taxon>Bacteria</taxon>
        <taxon>Pseudomonadati</taxon>
        <taxon>Bacteroidota</taxon>
        <taxon>Sphingobacteriia</taxon>
        <taxon>Sphingobacteriales</taxon>
        <taxon>Sphingobacteriaceae</taxon>
        <taxon>Mucilaginibacter</taxon>
    </lineage>
</organism>
<dbReference type="KEGG" id="muh:HYN43_010140"/>
<protein>
    <submittedName>
        <fullName evidence="5">DUF4959 domain-containing protein</fullName>
    </submittedName>
</protein>
<proteinExistence type="predicted"/>
<dbReference type="Proteomes" id="UP000270046">
    <property type="component" value="Chromosome"/>
</dbReference>